<dbReference type="RefSeq" id="WP_138273550.1">
    <property type="nucleotide sequence ID" value="NZ_CP103143.1"/>
</dbReference>
<keyword evidence="1" id="KW-0614">Plasmid</keyword>
<sequence length="66" mass="7559">MEIKLTKIQIIHLEHICKKGWGGYSEPNAFLDEMVVNGLLTRKPGPFGDVVYRPTKKGNEYIDLKK</sequence>
<reference evidence="1" key="1">
    <citation type="submission" date="2022-08" db="EMBL/GenBank/DDBJ databases">
        <title>Genome Sequencing of Bacteroides fragilis Group Isolates with Nanopore Technology.</title>
        <authorList>
            <person name="Tisza M.J."/>
            <person name="Smith D."/>
            <person name="Dekker J.P."/>
        </authorList>
    </citation>
    <scope>NUCLEOTIDE SEQUENCE</scope>
    <source>
        <strain evidence="1">BFG-527</strain>
        <plasmid evidence="1">unnamed2</plasmid>
    </source>
</reference>
<name>A0ABY5TKK5_9BACE</name>
<evidence type="ECO:0000313" key="2">
    <source>
        <dbReference type="Proteomes" id="UP001060104"/>
    </source>
</evidence>
<dbReference type="EMBL" id="CP103143">
    <property type="protein sequence ID" value="UVQ77642.1"/>
    <property type="molecule type" value="Genomic_DNA"/>
</dbReference>
<keyword evidence="2" id="KW-1185">Reference proteome</keyword>
<accession>A0ABY5TKK5</accession>
<protein>
    <submittedName>
        <fullName evidence="1">Uncharacterized protein</fullName>
    </submittedName>
</protein>
<gene>
    <name evidence="1" type="ORF">NXY30_29230</name>
</gene>
<proteinExistence type="predicted"/>
<geneLocation type="plasmid" evidence="1 2">
    <name>unnamed2</name>
</geneLocation>
<organism evidence="1 2">
    <name type="scientific">Bacteroides faecis</name>
    <dbReference type="NCBI Taxonomy" id="674529"/>
    <lineage>
        <taxon>Bacteria</taxon>
        <taxon>Pseudomonadati</taxon>
        <taxon>Bacteroidota</taxon>
        <taxon>Bacteroidia</taxon>
        <taxon>Bacteroidales</taxon>
        <taxon>Bacteroidaceae</taxon>
        <taxon>Bacteroides</taxon>
    </lineage>
</organism>
<dbReference type="Proteomes" id="UP001060104">
    <property type="component" value="Plasmid unnamed2"/>
</dbReference>
<evidence type="ECO:0000313" key="1">
    <source>
        <dbReference type="EMBL" id="UVQ77642.1"/>
    </source>
</evidence>